<organism evidence="2">
    <name type="scientific">hydrocarbon metagenome</name>
    <dbReference type="NCBI Taxonomy" id="938273"/>
    <lineage>
        <taxon>unclassified sequences</taxon>
        <taxon>metagenomes</taxon>
        <taxon>ecological metagenomes</taxon>
    </lineage>
</organism>
<protein>
    <submittedName>
        <fullName evidence="2">Uncharacterized protein</fullName>
    </submittedName>
</protein>
<feature type="transmembrane region" description="Helical" evidence="1">
    <location>
        <begin position="34"/>
        <end position="56"/>
    </location>
</feature>
<accession>A0A0W8FKC0</accession>
<keyword evidence="1" id="KW-0472">Membrane</keyword>
<sequence>MDTRVIEVLTGLACLLLFLALVVGLPAVVSGDLLGIAYLLALVVFIVALSGAGYVINERIT</sequence>
<gene>
    <name evidence="2" type="ORF">ASZ90_008952</name>
</gene>
<reference evidence="2" key="1">
    <citation type="journal article" date="2015" name="Proc. Natl. Acad. Sci. U.S.A.">
        <title>Networks of energetic and metabolic interactions define dynamics in microbial communities.</title>
        <authorList>
            <person name="Embree M."/>
            <person name="Liu J.K."/>
            <person name="Al-Bassam M.M."/>
            <person name="Zengler K."/>
        </authorList>
    </citation>
    <scope>NUCLEOTIDE SEQUENCE</scope>
</reference>
<evidence type="ECO:0000313" key="2">
    <source>
        <dbReference type="EMBL" id="KUG21305.1"/>
    </source>
</evidence>
<dbReference type="EMBL" id="LNQE01001077">
    <property type="protein sequence ID" value="KUG21305.1"/>
    <property type="molecule type" value="Genomic_DNA"/>
</dbReference>
<proteinExistence type="predicted"/>
<keyword evidence="1" id="KW-0812">Transmembrane</keyword>
<keyword evidence="1" id="KW-1133">Transmembrane helix</keyword>
<comment type="caution">
    <text evidence="2">The sequence shown here is derived from an EMBL/GenBank/DDBJ whole genome shotgun (WGS) entry which is preliminary data.</text>
</comment>
<evidence type="ECO:0000256" key="1">
    <source>
        <dbReference type="SAM" id="Phobius"/>
    </source>
</evidence>
<dbReference type="AlphaFoldDB" id="A0A0W8FKC0"/>
<name>A0A0W8FKC0_9ZZZZ</name>